<name>G3W5K3_SARHA</name>
<dbReference type="FunFam" id="2.40.50.40:FF:000012">
    <property type="entry name" value="C-C motif chemokine"/>
    <property type="match status" value="1"/>
</dbReference>
<keyword evidence="11" id="KW-1185">Reference proteome</keyword>
<dbReference type="GO" id="GO:0005615">
    <property type="term" value="C:extracellular space"/>
    <property type="evidence" value="ECO:0007669"/>
    <property type="project" value="UniProtKB-KW"/>
</dbReference>
<reference evidence="10" key="3">
    <citation type="submission" date="2025-09" db="UniProtKB">
        <authorList>
            <consortium name="Ensembl"/>
        </authorList>
    </citation>
    <scope>IDENTIFICATION</scope>
</reference>
<dbReference type="InterPro" id="IPR039809">
    <property type="entry name" value="Chemokine_b/g/d"/>
</dbReference>
<keyword evidence="7" id="KW-0395">Inflammatory response</keyword>
<feature type="chain" id="PRO_5029474551" evidence="8">
    <location>
        <begin position="43"/>
        <end position="114"/>
    </location>
</feature>
<evidence type="ECO:0000256" key="4">
    <source>
        <dbReference type="ARBA" id="ARBA00022525"/>
    </source>
</evidence>
<dbReference type="GeneTree" id="ENSGT01150000287058"/>
<evidence type="ECO:0000256" key="7">
    <source>
        <dbReference type="ARBA" id="ARBA00023198"/>
    </source>
</evidence>
<keyword evidence="2" id="KW-0145">Chemotaxis</keyword>
<reference evidence="10" key="2">
    <citation type="submission" date="2025-08" db="UniProtKB">
        <authorList>
            <consortium name="Ensembl"/>
        </authorList>
    </citation>
    <scope>IDENTIFICATION</scope>
</reference>
<evidence type="ECO:0000313" key="10">
    <source>
        <dbReference type="Ensembl" id="ENSSHAP00000010708.2"/>
    </source>
</evidence>
<dbReference type="Gene3D" id="2.40.50.40">
    <property type="match status" value="1"/>
</dbReference>
<evidence type="ECO:0000259" key="9">
    <source>
        <dbReference type="SMART" id="SM00199"/>
    </source>
</evidence>
<dbReference type="InterPro" id="IPR036048">
    <property type="entry name" value="Interleukin_8-like_sf"/>
</dbReference>
<dbReference type="GeneID" id="100916024"/>
<keyword evidence="6" id="KW-1015">Disulfide bond</keyword>
<evidence type="ECO:0000256" key="2">
    <source>
        <dbReference type="ARBA" id="ARBA00022500"/>
    </source>
</evidence>
<keyword evidence="3" id="KW-0202">Cytokine</keyword>
<dbReference type="Proteomes" id="UP000007648">
    <property type="component" value="Unassembled WGS sequence"/>
</dbReference>
<dbReference type="eggNOG" id="ENOG502S776">
    <property type="taxonomic scope" value="Eukaryota"/>
</dbReference>
<dbReference type="STRING" id="9305.ENSSHAP00000010708"/>
<dbReference type="HOGENOM" id="CLU_141716_3_3_1"/>
<dbReference type="InterPro" id="IPR001811">
    <property type="entry name" value="Chemokine_IL8-like_dom"/>
</dbReference>
<evidence type="ECO:0000256" key="6">
    <source>
        <dbReference type="ARBA" id="ARBA00023157"/>
    </source>
</evidence>
<evidence type="ECO:0000256" key="5">
    <source>
        <dbReference type="ARBA" id="ARBA00022729"/>
    </source>
</evidence>
<gene>
    <name evidence="10" type="primary">CCL20</name>
</gene>
<dbReference type="SUPFAM" id="SSF54117">
    <property type="entry name" value="Interleukin 8-like chemokines"/>
    <property type="match status" value="1"/>
</dbReference>
<dbReference type="Pfam" id="PF00048">
    <property type="entry name" value="IL8"/>
    <property type="match status" value="1"/>
</dbReference>
<comment type="subcellular location">
    <subcellularLocation>
        <location evidence="1">Secreted</location>
    </subcellularLocation>
</comment>
<feature type="signal peptide" evidence="8">
    <location>
        <begin position="1"/>
        <end position="42"/>
    </location>
</feature>
<keyword evidence="4" id="KW-0964">Secreted</keyword>
<accession>G3W5K3</accession>
<dbReference type="AlphaFoldDB" id="G3W5K3"/>
<organism evidence="10 11">
    <name type="scientific">Sarcophilus harrisii</name>
    <name type="common">Tasmanian devil</name>
    <name type="synonym">Sarcophilus laniarius</name>
    <dbReference type="NCBI Taxonomy" id="9305"/>
    <lineage>
        <taxon>Eukaryota</taxon>
        <taxon>Metazoa</taxon>
        <taxon>Chordata</taxon>
        <taxon>Craniata</taxon>
        <taxon>Vertebrata</taxon>
        <taxon>Euteleostomi</taxon>
        <taxon>Mammalia</taxon>
        <taxon>Metatheria</taxon>
        <taxon>Dasyuromorphia</taxon>
        <taxon>Dasyuridae</taxon>
        <taxon>Sarcophilus</taxon>
    </lineage>
</organism>
<proteinExistence type="predicted"/>
<dbReference type="FunCoup" id="G3W5K3">
    <property type="interactions" value="838"/>
</dbReference>
<dbReference type="GO" id="GO:0006955">
    <property type="term" value="P:immune response"/>
    <property type="evidence" value="ECO:0007669"/>
    <property type="project" value="InterPro"/>
</dbReference>
<dbReference type="SMART" id="SM00199">
    <property type="entry name" value="SCY"/>
    <property type="match status" value="1"/>
</dbReference>
<dbReference type="RefSeq" id="XP_023356571.1">
    <property type="nucleotide sequence ID" value="XM_023500803.2"/>
</dbReference>
<sequence>MIHRPQRISAQSGKMNQLGSKILMLAPLIIVLLLCHFDKSQASSFDCCLQYTERPVHVKLIKSYGEQWSYEACDIDAIIFYTRRFIVCANPKEGWVKQNLRVLRARNKKMSKSN</sequence>
<feature type="domain" description="Chemokine interleukin-8-like" evidence="9">
    <location>
        <begin position="44"/>
        <end position="103"/>
    </location>
</feature>
<dbReference type="CTD" id="6364"/>
<evidence type="ECO:0000256" key="3">
    <source>
        <dbReference type="ARBA" id="ARBA00022514"/>
    </source>
</evidence>
<evidence type="ECO:0000313" key="11">
    <source>
        <dbReference type="Proteomes" id="UP000007648"/>
    </source>
</evidence>
<evidence type="ECO:0000256" key="8">
    <source>
        <dbReference type="SAM" id="SignalP"/>
    </source>
</evidence>
<keyword evidence="5 8" id="KW-0732">Signal</keyword>
<dbReference type="GO" id="GO:0008009">
    <property type="term" value="F:chemokine activity"/>
    <property type="evidence" value="ECO:0007669"/>
    <property type="project" value="InterPro"/>
</dbReference>
<dbReference type="PANTHER" id="PTHR12015:SF108">
    <property type="entry name" value="C-C MOTIF CHEMOKINE 20"/>
    <property type="match status" value="1"/>
</dbReference>
<evidence type="ECO:0000256" key="1">
    <source>
        <dbReference type="ARBA" id="ARBA00004613"/>
    </source>
</evidence>
<dbReference type="GO" id="GO:0006954">
    <property type="term" value="P:inflammatory response"/>
    <property type="evidence" value="ECO:0007669"/>
    <property type="project" value="UniProtKB-KW"/>
</dbReference>
<dbReference type="InParanoid" id="G3W5K3"/>
<dbReference type="PANTHER" id="PTHR12015">
    <property type="entry name" value="SMALL INDUCIBLE CYTOKINE A"/>
    <property type="match status" value="1"/>
</dbReference>
<dbReference type="Ensembl" id="ENSSHAT00000010802.2">
    <property type="protein sequence ID" value="ENSSHAP00000010708.2"/>
    <property type="gene ID" value="ENSSHAG00000009236.2"/>
</dbReference>
<reference evidence="10 11" key="1">
    <citation type="journal article" date="2011" name="Proc. Natl. Acad. Sci. U.S.A.">
        <title>Genetic diversity and population structure of the endangered marsupial Sarcophilus harrisii (Tasmanian devil).</title>
        <authorList>
            <person name="Miller W."/>
            <person name="Hayes V.M."/>
            <person name="Ratan A."/>
            <person name="Petersen D.C."/>
            <person name="Wittekindt N.E."/>
            <person name="Miller J."/>
            <person name="Walenz B."/>
            <person name="Knight J."/>
            <person name="Qi J."/>
            <person name="Zhao F."/>
            <person name="Wang Q."/>
            <person name="Bedoya-Reina O.C."/>
            <person name="Katiyar N."/>
            <person name="Tomsho L.P."/>
            <person name="Kasson L.M."/>
            <person name="Hardie R.A."/>
            <person name="Woodbridge P."/>
            <person name="Tindall E.A."/>
            <person name="Bertelsen M.F."/>
            <person name="Dixon D."/>
            <person name="Pyecroft S."/>
            <person name="Helgen K.M."/>
            <person name="Lesk A.M."/>
            <person name="Pringle T.H."/>
            <person name="Patterson N."/>
            <person name="Zhang Y."/>
            <person name="Kreiss A."/>
            <person name="Woods G.M."/>
            <person name="Jones M.E."/>
            <person name="Schuster S.C."/>
        </authorList>
    </citation>
    <scope>NUCLEOTIDE SEQUENCE [LARGE SCALE GENOMIC DNA]</scope>
</reference>
<protein>
    <submittedName>
        <fullName evidence="10">C-C motif chemokine ligand 20</fullName>
    </submittedName>
</protein>